<evidence type="ECO:0000313" key="7">
    <source>
        <dbReference type="EnsemblPlants" id="ONIVA01G31870.1"/>
    </source>
</evidence>
<dbReference type="STRING" id="4536.A0A0E0FRU1"/>
<dbReference type="InterPro" id="IPR028565">
    <property type="entry name" value="MHD"/>
</dbReference>
<keyword evidence="4" id="KW-0472">Membrane</keyword>
<evidence type="ECO:0000256" key="1">
    <source>
        <dbReference type="ARBA" id="ARBA00004308"/>
    </source>
</evidence>
<accession>A0A0E0FRU1</accession>
<evidence type="ECO:0000313" key="8">
    <source>
        <dbReference type="Proteomes" id="UP000006591"/>
    </source>
</evidence>
<proteinExistence type="inferred from homology"/>
<dbReference type="InterPro" id="IPR018240">
    <property type="entry name" value="Clathrin_mu_CS"/>
</dbReference>
<dbReference type="GO" id="GO:0016192">
    <property type="term" value="P:vesicle-mediated transport"/>
    <property type="evidence" value="ECO:0007669"/>
    <property type="project" value="InterPro"/>
</dbReference>
<dbReference type="PROSITE" id="PS51072">
    <property type="entry name" value="MHD"/>
    <property type="match status" value="1"/>
</dbReference>
<organism evidence="7">
    <name type="scientific">Oryza nivara</name>
    <name type="common">Indian wild rice</name>
    <name type="synonym">Oryza sativa f. spontanea</name>
    <dbReference type="NCBI Taxonomy" id="4536"/>
    <lineage>
        <taxon>Eukaryota</taxon>
        <taxon>Viridiplantae</taxon>
        <taxon>Streptophyta</taxon>
        <taxon>Embryophyta</taxon>
        <taxon>Tracheophyta</taxon>
        <taxon>Spermatophyta</taxon>
        <taxon>Magnoliopsida</taxon>
        <taxon>Liliopsida</taxon>
        <taxon>Poales</taxon>
        <taxon>Poaceae</taxon>
        <taxon>BOP clade</taxon>
        <taxon>Oryzoideae</taxon>
        <taxon>Oryzeae</taxon>
        <taxon>Oryzinae</taxon>
        <taxon>Oryza</taxon>
    </lineage>
</organism>
<dbReference type="PROSITE" id="PS00991">
    <property type="entry name" value="CLAT_ADAPTOR_M_2"/>
    <property type="match status" value="1"/>
</dbReference>
<evidence type="ECO:0000256" key="2">
    <source>
        <dbReference type="ARBA" id="ARBA00022448"/>
    </source>
</evidence>
<dbReference type="Gramene" id="ONIVA01G31870.1">
    <property type="protein sequence ID" value="ONIVA01G31870.1"/>
    <property type="gene ID" value="ONIVA01G31870"/>
</dbReference>
<evidence type="ECO:0000256" key="3">
    <source>
        <dbReference type="ARBA" id="ARBA00022927"/>
    </source>
</evidence>
<dbReference type="InterPro" id="IPR011012">
    <property type="entry name" value="Longin-like_dom_sf"/>
</dbReference>
<dbReference type="EnsemblPlants" id="ONIVA01G31870.1">
    <property type="protein sequence ID" value="ONIVA01G31870.1"/>
    <property type="gene ID" value="ONIVA01G31870"/>
</dbReference>
<dbReference type="InterPro" id="IPR050431">
    <property type="entry name" value="Adaptor_comp_med_subunit"/>
</dbReference>
<keyword evidence="8" id="KW-1185">Reference proteome</keyword>
<dbReference type="PROSITE" id="PS00990">
    <property type="entry name" value="CLAT_ADAPTOR_M_1"/>
    <property type="match status" value="1"/>
</dbReference>
<dbReference type="PIRSF" id="PIRSF005992">
    <property type="entry name" value="Clathrin_mu"/>
    <property type="match status" value="1"/>
</dbReference>
<keyword evidence="2 5" id="KW-0813">Transport</keyword>
<dbReference type="PANTHER" id="PTHR10529">
    <property type="entry name" value="AP COMPLEX SUBUNIT MU"/>
    <property type="match status" value="1"/>
</dbReference>
<dbReference type="Gene3D" id="2.60.40.1170">
    <property type="entry name" value="Mu homology domain, subdomain B"/>
    <property type="match status" value="2"/>
</dbReference>
<dbReference type="GO" id="GO:0030131">
    <property type="term" value="C:clathrin adaptor complex"/>
    <property type="evidence" value="ECO:0007669"/>
    <property type="project" value="UniProtKB-UniRule"/>
</dbReference>
<dbReference type="OMA" id="KPLIWCD"/>
<sequence length="452" mass="51498">MAGAVSALFLLDIKGRVLVWRDYRGDVSALQAERFFTKLLDKEGDSEAHSPVVYDDAGVTYMFIQHNNVFLLTASRQNCNAASILLFLHRVVDVRIPTLDPGTQMTCSAFSLFTKLVFKHYFEELEEESLRDNFVVVYELLDEMMDFGYPQYTEAKILSEFIKTDAYRMEVSQRPPMAVTNAVSWRSEGIRYKKNEVFLDVVESVNILVNSNGQIVRSDVVGALKMRTYLSGMPECKLGLNDRVLLEAQGRATKGKAIDLDDIKFHQCVRLARFENDRTISFIPPDGSFDLMTYRLSTQVKPLIWVEAQIEKHSRSRIELMVKARSQFKERSTATNVEIEVPVPSDATNPNIRTSMGSAAYAPEREAMVWKVKSFPGGKDYMCRAEFSLPSITAEEAAPEKKAPIRVKFEIPYFTVSGIQVRYLKIIEKSGYQALPWVRYITMAGEYELRLI</sequence>
<dbReference type="HOGENOM" id="CLU_026996_0_0_1"/>
<keyword evidence="3 5" id="KW-0653">Protein transport</keyword>
<dbReference type="InterPro" id="IPR036168">
    <property type="entry name" value="AP2_Mu_C_sf"/>
</dbReference>
<reference evidence="7" key="1">
    <citation type="submission" date="2015-04" db="UniProtKB">
        <authorList>
            <consortium name="EnsemblPlants"/>
        </authorList>
    </citation>
    <scope>IDENTIFICATION</scope>
    <source>
        <strain evidence="7">SL10</strain>
    </source>
</reference>
<dbReference type="CDD" id="cd09250">
    <property type="entry name" value="AP-1_Mu1_Cterm"/>
    <property type="match status" value="1"/>
</dbReference>
<dbReference type="GO" id="GO:0012505">
    <property type="term" value="C:endomembrane system"/>
    <property type="evidence" value="ECO:0007669"/>
    <property type="project" value="UniProtKB-SubCell"/>
</dbReference>
<dbReference type="SUPFAM" id="SSF49447">
    <property type="entry name" value="Second domain of Mu2 adaptin subunit (ap50) of ap2 adaptor"/>
    <property type="match status" value="1"/>
</dbReference>
<dbReference type="GO" id="GO:0006886">
    <property type="term" value="P:intracellular protein transport"/>
    <property type="evidence" value="ECO:0007669"/>
    <property type="project" value="UniProtKB-UniRule"/>
</dbReference>
<dbReference type="AlphaFoldDB" id="A0A0E0FRU1"/>
<comment type="similarity">
    <text evidence="5">Belongs to the adaptor complexes medium subunit family.</text>
</comment>
<reference evidence="7" key="2">
    <citation type="submission" date="2018-04" db="EMBL/GenBank/DDBJ databases">
        <title>OnivRS2 (Oryza nivara Reference Sequence Version 2).</title>
        <authorList>
            <person name="Zhang J."/>
            <person name="Kudrna D."/>
            <person name="Lee S."/>
            <person name="Talag J."/>
            <person name="Rajasekar S."/>
            <person name="Welchert J."/>
            <person name="Hsing Y.-I."/>
            <person name="Wing R.A."/>
        </authorList>
    </citation>
    <scope>NUCLEOTIDE SEQUENCE [LARGE SCALE GENOMIC DNA]</scope>
</reference>
<dbReference type="CDD" id="cd14835">
    <property type="entry name" value="AP1_Mu_N"/>
    <property type="match status" value="1"/>
</dbReference>
<dbReference type="Gene3D" id="3.30.450.60">
    <property type="match status" value="1"/>
</dbReference>
<dbReference type="Proteomes" id="UP000006591">
    <property type="component" value="Chromosome 1"/>
</dbReference>
<dbReference type="eggNOG" id="KOG0937">
    <property type="taxonomic scope" value="Eukaryota"/>
</dbReference>
<dbReference type="SUPFAM" id="SSF64356">
    <property type="entry name" value="SNARE-like"/>
    <property type="match status" value="1"/>
</dbReference>
<evidence type="ECO:0000256" key="4">
    <source>
        <dbReference type="ARBA" id="ARBA00023136"/>
    </source>
</evidence>
<feature type="domain" description="MHD" evidence="6">
    <location>
        <begin position="194"/>
        <end position="450"/>
    </location>
</feature>
<dbReference type="InterPro" id="IPR001392">
    <property type="entry name" value="Clathrin_mu"/>
</dbReference>
<name>A0A0E0FRU1_ORYNI</name>
<evidence type="ECO:0000259" key="6">
    <source>
        <dbReference type="PROSITE" id="PS51072"/>
    </source>
</evidence>
<dbReference type="Pfam" id="PF00928">
    <property type="entry name" value="Adap_comp_sub"/>
    <property type="match status" value="1"/>
</dbReference>
<evidence type="ECO:0000256" key="5">
    <source>
        <dbReference type="PIRNR" id="PIRNR005992"/>
    </source>
</evidence>
<comment type="subcellular location">
    <subcellularLocation>
        <location evidence="1">Endomembrane system</location>
    </subcellularLocation>
</comment>
<dbReference type="PRINTS" id="PR00314">
    <property type="entry name" value="CLATHRINADPT"/>
</dbReference>
<protein>
    <recommendedName>
        <fullName evidence="6">MHD domain-containing protein</fullName>
    </recommendedName>
</protein>